<dbReference type="AlphaFoldDB" id="A0A194S1H5"/>
<evidence type="ECO:0000313" key="3">
    <source>
        <dbReference type="EMBL" id="KPV74369.1"/>
    </source>
</evidence>
<feature type="compositionally biased region" description="Low complexity" evidence="1">
    <location>
        <begin position="553"/>
        <end position="576"/>
    </location>
</feature>
<feature type="region of interest" description="Disordered" evidence="1">
    <location>
        <begin position="294"/>
        <end position="314"/>
    </location>
</feature>
<reference evidence="3 4" key="1">
    <citation type="journal article" date="2015" name="Front. Microbiol.">
        <title>Genome sequence of the plant growth promoting endophytic yeast Rhodotorula graminis WP1.</title>
        <authorList>
            <person name="Firrincieli A."/>
            <person name="Otillar R."/>
            <person name="Salamov A."/>
            <person name="Schmutz J."/>
            <person name="Khan Z."/>
            <person name="Redman R.S."/>
            <person name="Fleck N.D."/>
            <person name="Lindquist E."/>
            <person name="Grigoriev I.V."/>
            <person name="Doty S.L."/>
        </authorList>
    </citation>
    <scope>NUCLEOTIDE SEQUENCE [LARGE SCALE GENOMIC DNA]</scope>
    <source>
        <strain evidence="3 4">WP1</strain>
    </source>
</reference>
<organism evidence="3 4">
    <name type="scientific">Rhodotorula graminis (strain WP1)</name>
    <dbReference type="NCBI Taxonomy" id="578459"/>
    <lineage>
        <taxon>Eukaryota</taxon>
        <taxon>Fungi</taxon>
        <taxon>Dikarya</taxon>
        <taxon>Basidiomycota</taxon>
        <taxon>Pucciniomycotina</taxon>
        <taxon>Microbotryomycetes</taxon>
        <taxon>Sporidiobolales</taxon>
        <taxon>Sporidiobolaceae</taxon>
        <taxon>Rhodotorula</taxon>
    </lineage>
</organism>
<evidence type="ECO:0000256" key="1">
    <source>
        <dbReference type="SAM" id="MobiDB-lite"/>
    </source>
</evidence>
<dbReference type="RefSeq" id="XP_018270418.1">
    <property type="nucleotide sequence ID" value="XM_018417199.1"/>
</dbReference>
<accession>A0A194S1H5</accession>
<dbReference type="OMA" id="HTEAYGS"/>
<name>A0A194S1H5_RHOGW</name>
<feature type="signal peptide" evidence="2">
    <location>
        <begin position="1"/>
        <end position="15"/>
    </location>
</feature>
<evidence type="ECO:0008006" key="5">
    <source>
        <dbReference type="Google" id="ProtNLM"/>
    </source>
</evidence>
<proteinExistence type="predicted"/>
<dbReference type="GeneID" id="28977647"/>
<dbReference type="Proteomes" id="UP000053890">
    <property type="component" value="Unassembled WGS sequence"/>
</dbReference>
<keyword evidence="4" id="KW-1185">Reference proteome</keyword>
<feature type="region of interest" description="Disordered" evidence="1">
    <location>
        <begin position="542"/>
        <end position="578"/>
    </location>
</feature>
<keyword evidence="2" id="KW-0732">Signal</keyword>
<dbReference type="EMBL" id="KQ474080">
    <property type="protein sequence ID" value="KPV74369.1"/>
    <property type="molecule type" value="Genomic_DNA"/>
</dbReference>
<evidence type="ECO:0000313" key="4">
    <source>
        <dbReference type="Proteomes" id="UP000053890"/>
    </source>
</evidence>
<feature type="chain" id="PRO_5012204439" description="SMP-LTD domain-containing protein" evidence="2">
    <location>
        <begin position="16"/>
        <end position="672"/>
    </location>
</feature>
<dbReference type="OrthoDB" id="2526884at2759"/>
<gene>
    <name evidence="3" type="ORF">RHOBADRAFT_54206</name>
</gene>
<evidence type="ECO:0000256" key="2">
    <source>
        <dbReference type="SAM" id="SignalP"/>
    </source>
</evidence>
<protein>
    <recommendedName>
        <fullName evidence="5">SMP-LTD domain-containing protein</fullName>
    </recommendedName>
</protein>
<sequence>MWGLLLASLAALVAAVVVWQASQELLQPPRPRSLSPSERPCATAGPVLAAHLSSINLDGLTIIPITRLPQIRARIPLPLLSKTLVIHADLTASELVFKRLLVGSVATTGRDIGREPVELAAKDLDLEMTGSIGLRLALGLSKPGATRAQDMVGRGWTWKPSGRLELALRGAAASVLVQLVQAPEVLEDVEVNDSHPSTARLACTSSTFVPGTISLLSLQGFFPFRFIETVTHHLRNTALVRVPTQHLVGFLVRKGVEGRIPTELLGDLAHFVGKHVHTEAYGSITRQERDDVLRRFYPTPPPAPSSSSATNPAPRKHMRFSALFYGETVLHSMSIPASKTADVGNGDAASSSSAKKGETPVALFSRLDATGLRYTLLSSPLLNQVTRGPPKATFGPGTFDRLAWSSAHIELAPAPVTLLEGSSAGPTGPGDAASAVAPSERELVLRVHGLDAALTLGFRLAAELRSAPSLLTGRKTLEERGVAVTRIGERALDGTVAGDRRSVVADDEEDEGAGEGISIHLPLRWDKVSGRVVLSGSFDAEGSTGGAAGEQALAGPAPSRLSSAGSSSSRRGGAPPRKIRLEGAFGTVAPRIKLESKLGKALGEKVVNALLDAVQSHLAALTAPLASYFLADVIRQKLQRALDEVAEKLQDEGGVIWSDGEGQILQPGPKLG</sequence>